<protein>
    <submittedName>
        <fullName evidence="3">Soluble scavenger receptor cysteine-rich domain-containing protein SSC5D</fullName>
    </submittedName>
</protein>
<dbReference type="OrthoDB" id="21204at2759"/>
<proteinExistence type="predicted"/>
<evidence type="ECO:0000256" key="1">
    <source>
        <dbReference type="SAM" id="MobiDB-lite"/>
    </source>
</evidence>
<name>A0A2I4D8V7_AUSLI</name>
<dbReference type="InParanoid" id="A0A2I4D8V7"/>
<feature type="compositionally biased region" description="Basic and acidic residues" evidence="1">
    <location>
        <begin position="373"/>
        <end position="388"/>
    </location>
</feature>
<feature type="compositionally biased region" description="Basic and acidic residues" evidence="1">
    <location>
        <begin position="78"/>
        <end position="88"/>
    </location>
</feature>
<feature type="compositionally biased region" description="Basic and acidic residues" evidence="1">
    <location>
        <begin position="59"/>
        <end position="70"/>
    </location>
</feature>
<dbReference type="RefSeq" id="XP_013888666.1">
    <property type="nucleotide sequence ID" value="XM_014033212.1"/>
</dbReference>
<feature type="region of interest" description="Disordered" evidence="1">
    <location>
        <begin position="310"/>
        <end position="447"/>
    </location>
</feature>
<gene>
    <name evidence="3" type="primary">LOC106536045</name>
</gene>
<feature type="compositionally biased region" description="Low complexity" evidence="1">
    <location>
        <begin position="33"/>
        <end position="49"/>
    </location>
</feature>
<dbReference type="STRING" id="52670.A0A2I4D8V7"/>
<dbReference type="GeneID" id="106536045"/>
<feature type="region of interest" description="Disordered" evidence="1">
    <location>
        <begin position="33"/>
        <end position="198"/>
    </location>
</feature>
<dbReference type="AlphaFoldDB" id="A0A2I4D8V7"/>
<dbReference type="Proteomes" id="UP000192220">
    <property type="component" value="Unplaced"/>
</dbReference>
<evidence type="ECO:0000313" key="2">
    <source>
        <dbReference type="Proteomes" id="UP000192220"/>
    </source>
</evidence>
<feature type="region of interest" description="Disordered" evidence="1">
    <location>
        <begin position="231"/>
        <end position="292"/>
    </location>
</feature>
<reference evidence="3" key="1">
    <citation type="submission" date="2025-08" db="UniProtKB">
        <authorList>
            <consortium name="RefSeq"/>
        </authorList>
    </citation>
    <scope>IDENTIFICATION</scope>
</reference>
<feature type="compositionally biased region" description="Polar residues" evidence="1">
    <location>
        <begin position="584"/>
        <end position="600"/>
    </location>
</feature>
<feature type="compositionally biased region" description="Basic and acidic residues" evidence="1">
    <location>
        <begin position="109"/>
        <end position="135"/>
    </location>
</feature>
<dbReference type="KEGG" id="alim:106536045"/>
<feature type="compositionally biased region" description="Polar residues" evidence="1">
    <location>
        <begin position="312"/>
        <end position="322"/>
    </location>
</feature>
<evidence type="ECO:0000313" key="3">
    <source>
        <dbReference type="RefSeq" id="XP_013888666.1"/>
    </source>
</evidence>
<sequence>MPAEADVAGLAEGFVGVFFLVLCRTANRTRAAFARSSSPSSSPLCLSPQRTPPTPSRSPAERAHHAEKPGGKRKYKSRHLDSSARDPTWRLNGGRRRERRKERRKRREKERQEGQQENGALREESRKRSREDRSPSVEIIYEGTITSQPPGDKRRRKRHRRARHSSPPVIITLDSDSSDDIIRKRHSTSSSPLSSQQTIDFSDLPPLPLVHSAGVGGALDTEIGELPAEILDRGSDGSEVETAGPSAGRINISDNSDVDVENLEDEDGKTSPVDRQTHAEVPGGHGDISPSDKNLLRTILCDLNRISAAKQELSQNPRSSLSPDARTNPRSSLSPDARTNPRSSLSPDARTNPRSSLSPDARTNPRSSLSPDARTKTPQEDSPDETKHHWTSIPQSLDFQTCSGSAPSPPPLDVPPLLRRASPVRSYNRNTPPPLKHKDAGSPQRTATCPRDLLPHCSSDLDPGGVAYRQTIPPIETLQAHLRKVTPHFTPPETPHSSDLSCVSRGDAIKTTSPDSWVSPVDLHPPRSSGLDSNDALPETRRASPEPGVDLLSLIPSSGGQLDRRTAVNHAALSPSPVQHPDTFHQSKSSFKCPQSSDSAPQPPHANHLMRDLQIFEDLQNSFRVRSPDSNTNPEPGPGP</sequence>
<feature type="compositionally biased region" description="Basic residues" evidence="1">
    <location>
        <begin position="153"/>
        <end position="164"/>
    </location>
</feature>
<keyword evidence="2" id="KW-1185">Reference proteome</keyword>
<feature type="compositionally biased region" description="Acidic residues" evidence="1">
    <location>
        <begin position="256"/>
        <end position="267"/>
    </location>
</feature>
<feature type="region of interest" description="Disordered" evidence="1">
    <location>
        <begin position="487"/>
        <end position="561"/>
    </location>
</feature>
<feature type="compositionally biased region" description="Basic residues" evidence="1">
    <location>
        <begin position="93"/>
        <end position="108"/>
    </location>
</feature>
<feature type="compositionally biased region" description="Polar residues" evidence="1">
    <location>
        <begin position="621"/>
        <end position="634"/>
    </location>
</feature>
<feature type="compositionally biased region" description="Low complexity" evidence="1">
    <location>
        <begin position="188"/>
        <end position="198"/>
    </location>
</feature>
<keyword evidence="3" id="KW-0675">Receptor</keyword>
<feature type="region of interest" description="Disordered" evidence="1">
    <location>
        <begin position="621"/>
        <end position="640"/>
    </location>
</feature>
<organism evidence="2 3">
    <name type="scientific">Austrofundulus limnaeus</name>
    <name type="common">Annual killifish</name>
    <dbReference type="NCBI Taxonomy" id="52670"/>
    <lineage>
        <taxon>Eukaryota</taxon>
        <taxon>Metazoa</taxon>
        <taxon>Chordata</taxon>
        <taxon>Craniata</taxon>
        <taxon>Vertebrata</taxon>
        <taxon>Euteleostomi</taxon>
        <taxon>Actinopterygii</taxon>
        <taxon>Neopterygii</taxon>
        <taxon>Teleostei</taxon>
        <taxon>Neoteleostei</taxon>
        <taxon>Acanthomorphata</taxon>
        <taxon>Ovalentaria</taxon>
        <taxon>Atherinomorphae</taxon>
        <taxon>Cyprinodontiformes</taxon>
        <taxon>Rivulidae</taxon>
        <taxon>Austrofundulus</taxon>
    </lineage>
</organism>
<feature type="region of interest" description="Disordered" evidence="1">
    <location>
        <begin position="573"/>
        <end position="607"/>
    </location>
</feature>
<feature type="compositionally biased region" description="Polar residues" evidence="1">
    <location>
        <begin position="392"/>
        <end position="406"/>
    </location>
</feature>
<accession>A0A2I4D8V7</accession>